<organism evidence="1 2">
    <name type="scientific">Solihabitans fulvus</name>
    <dbReference type="NCBI Taxonomy" id="1892852"/>
    <lineage>
        <taxon>Bacteria</taxon>
        <taxon>Bacillati</taxon>
        <taxon>Actinomycetota</taxon>
        <taxon>Actinomycetes</taxon>
        <taxon>Pseudonocardiales</taxon>
        <taxon>Pseudonocardiaceae</taxon>
        <taxon>Solihabitans</taxon>
    </lineage>
</organism>
<proteinExistence type="predicted"/>
<protein>
    <submittedName>
        <fullName evidence="1">Uncharacterized protein</fullName>
    </submittedName>
</protein>
<evidence type="ECO:0000313" key="1">
    <source>
        <dbReference type="EMBL" id="KAA2247174.1"/>
    </source>
</evidence>
<comment type="caution">
    <text evidence="1">The sequence shown here is derived from an EMBL/GenBank/DDBJ whole genome shotgun (WGS) entry which is preliminary data.</text>
</comment>
<gene>
    <name evidence="1" type="ORF">F0L68_40365</name>
</gene>
<reference evidence="1 2" key="1">
    <citation type="submission" date="2019-09" db="EMBL/GenBank/DDBJ databases">
        <title>Goodfellowia gen. nov., a new genus of the Pseudonocardineae related to Actinoalloteichus, containing Goodfellowia coeruleoviolacea gen. nov., comb. nov. gen. nov., comb. nov.</title>
        <authorList>
            <person name="Labeda D."/>
        </authorList>
    </citation>
    <scope>NUCLEOTIDE SEQUENCE [LARGE SCALE GENOMIC DNA]</scope>
    <source>
        <strain evidence="1 2">AN110305</strain>
    </source>
</reference>
<evidence type="ECO:0000313" key="2">
    <source>
        <dbReference type="Proteomes" id="UP000323454"/>
    </source>
</evidence>
<dbReference type="Proteomes" id="UP000323454">
    <property type="component" value="Unassembled WGS sequence"/>
</dbReference>
<sequence>MAEMSTAAAAVLGTSAAWSPPDRGPAEAASSVLGDRTELAVVLVQFDVETGIGCISRPLGPGSRGSEFTGFVRTAPDILSADDMRARFEAFGFTVSVRTCSATVVEFTLYHHAPAPRRARRQGREVPAGGEPR</sequence>
<reference evidence="1 2" key="2">
    <citation type="submission" date="2019-09" db="EMBL/GenBank/DDBJ databases">
        <authorList>
            <person name="Jin C."/>
        </authorList>
    </citation>
    <scope>NUCLEOTIDE SEQUENCE [LARGE SCALE GENOMIC DNA]</scope>
    <source>
        <strain evidence="1 2">AN110305</strain>
    </source>
</reference>
<accession>A0A5B2W7G4</accession>
<keyword evidence="2" id="KW-1185">Reference proteome</keyword>
<dbReference type="AlphaFoldDB" id="A0A5B2W7G4"/>
<dbReference type="RefSeq" id="WP_149855207.1">
    <property type="nucleotide sequence ID" value="NZ_VUOB01000118.1"/>
</dbReference>
<name>A0A5B2W7G4_9PSEU</name>
<dbReference type="EMBL" id="VUOB01000118">
    <property type="protein sequence ID" value="KAA2247174.1"/>
    <property type="molecule type" value="Genomic_DNA"/>
</dbReference>